<keyword evidence="4" id="KW-1133">Transmembrane helix</keyword>
<feature type="compositionally biased region" description="Gly residues" evidence="3">
    <location>
        <begin position="268"/>
        <end position="277"/>
    </location>
</feature>
<sequence>MKLILIACVLLCGVLAKESTTEYQDSKAQQVLKRAIDVSFGREENSAETGYVLSPEQISAIQNILGPQMTQEVQETRPFEGTATQNKAFPGDFRGLKAIDDLMKTQIESLIKVAGVEMPLDLETKVNPDQIQSIVTWYNMAWLAFNLTMAYLFGDGIMGGISVALIFLTFFILLPMALKKRRERAMKQWLTSFYLEHSPDCLLRVPKAIEAYMELSNGFERLKEDSNNVKYRLVEAEEVDQAVIVPSNSPSKKVVADGKPAQTRRSNGGRGKGGRGGRGNGFYYNGVFIPSNDVNATADYAKQQIEFYLSPDNLVRDTFLRQHMDIDGYVPLAFIGSFQAVFSVHQDYPTLFAAMKKSTVVDLDEKNEKVRPLVWKQWLWPQPDGTFGVPRYVKVDDEAAPQH</sequence>
<feature type="region of interest" description="Disordered" evidence="3">
    <location>
        <begin position="249"/>
        <end position="277"/>
    </location>
</feature>
<dbReference type="OrthoDB" id="61539at2759"/>
<dbReference type="InterPro" id="IPR006630">
    <property type="entry name" value="La_HTH"/>
</dbReference>
<dbReference type="Pfam" id="PF05383">
    <property type="entry name" value="La"/>
    <property type="match status" value="1"/>
</dbReference>
<dbReference type="SMART" id="SM00715">
    <property type="entry name" value="LA"/>
    <property type="match status" value="1"/>
</dbReference>
<evidence type="ECO:0000256" key="2">
    <source>
        <dbReference type="PROSITE-ProRule" id="PRU00332"/>
    </source>
</evidence>
<accession>A0A1V9YXJ6</accession>
<dbReference type="InterPro" id="IPR036390">
    <property type="entry name" value="WH_DNA-bd_sf"/>
</dbReference>
<evidence type="ECO:0000256" key="5">
    <source>
        <dbReference type="SAM" id="SignalP"/>
    </source>
</evidence>
<dbReference type="CDD" id="cd07323">
    <property type="entry name" value="LAM"/>
    <property type="match status" value="1"/>
</dbReference>
<dbReference type="Proteomes" id="UP000243217">
    <property type="component" value="Unassembled WGS sequence"/>
</dbReference>
<keyword evidence="8" id="KW-1185">Reference proteome</keyword>
<dbReference type="PANTHER" id="PTHR22792">
    <property type="entry name" value="LUPUS LA PROTEIN-RELATED"/>
    <property type="match status" value="1"/>
</dbReference>
<evidence type="ECO:0000259" key="6">
    <source>
        <dbReference type="PROSITE" id="PS50961"/>
    </source>
</evidence>
<feature type="chain" id="PRO_5013071357" description="HTH La-type RNA-binding domain-containing protein" evidence="5">
    <location>
        <begin position="17"/>
        <end position="403"/>
    </location>
</feature>
<proteinExistence type="predicted"/>
<feature type="transmembrane region" description="Helical" evidence="4">
    <location>
        <begin position="157"/>
        <end position="178"/>
    </location>
</feature>
<evidence type="ECO:0000313" key="7">
    <source>
        <dbReference type="EMBL" id="OQR90488.1"/>
    </source>
</evidence>
<feature type="domain" description="HTH La-type RNA-binding" evidence="6">
    <location>
        <begin position="291"/>
        <end position="381"/>
    </location>
</feature>
<evidence type="ECO:0000313" key="8">
    <source>
        <dbReference type="Proteomes" id="UP000243217"/>
    </source>
</evidence>
<dbReference type="PANTHER" id="PTHR22792:SF157">
    <property type="entry name" value="LA PROTEIN"/>
    <property type="match status" value="1"/>
</dbReference>
<dbReference type="GO" id="GO:0003723">
    <property type="term" value="F:RNA binding"/>
    <property type="evidence" value="ECO:0007669"/>
    <property type="project" value="UniProtKB-UniRule"/>
</dbReference>
<organism evidence="7 8">
    <name type="scientific">Thraustotheca clavata</name>
    <dbReference type="NCBI Taxonomy" id="74557"/>
    <lineage>
        <taxon>Eukaryota</taxon>
        <taxon>Sar</taxon>
        <taxon>Stramenopiles</taxon>
        <taxon>Oomycota</taxon>
        <taxon>Saprolegniomycetes</taxon>
        <taxon>Saprolegniales</taxon>
        <taxon>Achlyaceae</taxon>
        <taxon>Thraustotheca</taxon>
    </lineage>
</organism>
<dbReference type="PROSITE" id="PS50961">
    <property type="entry name" value="HTH_LA"/>
    <property type="match status" value="1"/>
</dbReference>
<evidence type="ECO:0000256" key="1">
    <source>
        <dbReference type="ARBA" id="ARBA00022884"/>
    </source>
</evidence>
<dbReference type="SUPFAM" id="SSF46785">
    <property type="entry name" value="Winged helix' DNA-binding domain"/>
    <property type="match status" value="1"/>
</dbReference>
<dbReference type="InterPro" id="IPR036388">
    <property type="entry name" value="WH-like_DNA-bd_sf"/>
</dbReference>
<keyword evidence="4" id="KW-0472">Membrane</keyword>
<name>A0A1V9YXJ6_9STRA</name>
<protein>
    <recommendedName>
        <fullName evidence="6">HTH La-type RNA-binding domain-containing protein</fullName>
    </recommendedName>
</protein>
<dbReference type="AlphaFoldDB" id="A0A1V9YXJ6"/>
<reference evidence="7 8" key="1">
    <citation type="journal article" date="2014" name="Genome Biol. Evol.">
        <title>The secreted proteins of Achlya hypogyna and Thraustotheca clavata identify the ancestral oomycete secretome and reveal gene acquisitions by horizontal gene transfer.</title>
        <authorList>
            <person name="Misner I."/>
            <person name="Blouin N."/>
            <person name="Leonard G."/>
            <person name="Richards T.A."/>
            <person name="Lane C.E."/>
        </authorList>
    </citation>
    <scope>NUCLEOTIDE SEQUENCE [LARGE SCALE GENOMIC DNA]</scope>
    <source>
        <strain evidence="7 8">ATCC 34112</strain>
    </source>
</reference>
<keyword evidence="4" id="KW-0812">Transmembrane</keyword>
<feature type="signal peptide" evidence="5">
    <location>
        <begin position="1"/>
        <end position="16"/>
    </location>
</feature>
<dbReference type="EMBL" id="JNBS01002535">
    <property type="protein sequence ID" value="OQR90488.1"/>
    <property type="molecule type" value="Genomic_DNA"/>
</dbReference>
<evidence type="ECO:0000256" key="4">
    <source>
        <dbReference type="SAM" id="Phobius"/>
    </source>
</evidence>
<dbReference type="Gene3D" id="1.10.10.10">
    <property type="entry name" value="Winged helix-like DNA-binding domain superfamily/Winged helix DNA-binding domain"/>
    <property type="match status" value="1"/>
</dbReference>
<gene>
    <name evidence="7" type="ORF">THRCLA_22545</name>
</gene>
<dbReference type="InterPro" id="IPR045180">
    <property type="entry name" value="La_dom_prot"/>
</dbReference>
<evidence type="ECO:0000256" key="3">
    <source>
        <dbReference type="SAM" id="MobiDB-lite"/>
    </source>
</evidence>
<keyword evidence="1 2" id="KW-0694">RNA-binding</keyword>
<comment type="caution">
    <text evidence="7">The sequence shown here is derived from an EMBL/GenBank/DDBJ whole genome shotgun (WGS) entry which is preliminary data.</text>
</comment>
<dbReference type="STRING" id="74557.A0A1V9YXJ6"/>
<keyword evidence="5" id="KW-0732">Signal</keyword>